<dbReference type="EMBL" id="CP162599">
    <property type="protein sequence ID" value="XDK33994.1"/>
    <property type="molecule type" value="Genomic_DNA"/>
</dbReference>
<evidence type="ECO:0000313" key="1">
    <source>
        <dbReference type="EMBL" id="XDK33994.1"/>
    </source>
</evidence>
<dbReference type="Pfam" id="PF13040">
    <property type="entry name" value="Fur_reg_FbpB"/>
    <property type="match status" value="1"/>
</dbReference>
<dbReference type="RefSeq" id="WP_368654672.1">
    <property type="nucleotide sequence ID" value="NZ_CP162599.1"/>
</dbReference>
<reference evidence="1" key="1">
    <citation type="submission" date="2024-07" db="EMBL/GenBank/DDBJ databases">
        <title>Halotolerant mesophilic bacterium Ornithinibacillus sp. 4-3, sp. nov., isolated from soil.</title>
        <authorList>
            <person name="Sidarenka A.V."/>
            <person name="Guliayeva D.E."/>
            <person name="Leanovich S.I."/>
            <person name="Hileuskaya K.S."/>
            <person name="Akhremchuk A.E."/>
            <person name="Sikolenko M.A."/>
            <person name="Valentovich L.N."/>
        </authorList>
    </citation>
    <scope>NUCLEOTIDE SEQUENCE</scope>
    <source>
        <strain evidence="1">4-3</strain>
    </source>
</reference>
<organism evidence="1">
    <name type="scientific">Ornithinibacillus sp. 4-3</name>
    <dbReference type="NCBI Taxonomy" id="3231488"/>
    <lineage>
        <taxon>Bacteria</taxon>
        <taxon>Bacillati</taxon>
        <taxon>Bacillota</taxon>
        <taxon>Bacilli</taxon>
        <taxon>Bacillales</taxon>
        <taxon>Bacillaceae</taxon>
        <taxon>Ornithinibacillus</taxon>
    </lineage>
</organism>
<dbReference type="AlphaFoldDB" id="A0AB39HTG2"/>
<gene>
    <name evidence="1" type="ORF">AB4Y30_06485</name>
</gene>
<accession>A0AB39HTG2</accession>
<proteinExistence type="predicted"/>
<sequence>MRAKHLDYEQLVHHYKEEILKDHKRIEQIEMKFEQSHMIEVQNKRNQYLKKAE</sequence>
<name>A0AB39HTG2_9BACI</name>
<protein>
    <submittedName>
        <fullName evidence="1">FbpB family small basic protein</fullName>
    </submittedName>
</protein>
<dbReference type="InterPro" id="IPR025004">
    <property type="entry name" value="SenN/SenS"/>
</dbReference>